<evidence type="ECO:0000313" key="1">
    <source>
        <dbReference type="EMBL" id="JAD54273.1"/>
    </source>
</evidence>
<reference evidence="1" key="1">
    <citation type="submission" date="2014-09" db="EMBL/GenBank/DDBJ databases">
        <authorList>
            <person name="Magalhaes I.L.F."/>
            <person name="Oliveira U."/>
            <person name="Santos F.R."/>
            <person name="Vidigal T.H.D.A."/>
            <person name="Brescovit A.D."/>
            <person name="Santos A.J."/>
        </authorList>
    </citation>
    <scope>NUCLEOTIDE SEQUENCE</scope>
    <source>
        <tissue evidence="1">Shoot tissue taken approximately 20 cm above the soil surface</tissue>
    </source>
</reference>
<dbReference type="EMBL" id="GBRH01243622">
    <property type="protein sequence ID" value="JAD54273.1"/>
    <property type="molecule type" value="Transcribed_RNA"/>
</dbReference>
<name>A0A0A9AWL9_ARUDO</name>
<organism evidence="1">
    <name type="scientific">Arundo donax</name>
    <name type="common">Giant reed</name>
    <name type="synonym">Donax arundinaceus</name>
    <dbReference type="NCBI Taxonomy" id="35708"/>
    <lineage>
        <taxon>Eukaryota</taxon>
        <taxon>Viridiplantae</taxon>
        <taxon>Streptophyta</taxon>
        <taxon>Embryophyta</taxon>
        <taxon>Tracheophyta</taxon>
        <taxon>Spermatophyta</taxon>
        <taxon>Magnoliopsida</taxon>
        <taxon>Liliopsida</taxon>
        <taxon>Poales</taxon>
        <taxon>Poaceae</taxon>
        <taxon>PACMAD clade</taxon>
        <taxon>Arundinoideae</taxon>
        <taxon>Arundineae</taxon>
        <taxon>Arundo</taxon>
    </lineage>
</organism>
<reference evidence="1" key="2">
    <citation type="journal article" date="2015" name="Data Brief">
        <title>Shoot transcriptome of the giant reed, Arundo donax.</title>
        <authorList>
            <person name="Barrero R.A."/>
            <person name="Guerrero F.D."/>
            <person name="Moolhuijzen P."/>
            <person name="Goolsby J.A."/>
            <person name="Tidwell J."/>
            <person name="Bellgard S.E."/>
            <person name="Bellgard M.I."/>
        </authorList>
    </citation>
    <scope>NUCLEOTIDE SEQUENCE</scope>
    <source>
        <tissue evidence="1">Shoot tissue taken approximately 20 cm above the soil surface</tissue>
    </source>
</reference>
<protein>
    <submittedName>
        <fullName evidence="1">Uncharacterized protein</fullName>
    </submittedName>
</protein>
<dbReference type="AlphaFoldDB" id="A0A0A9AWL9"/>
<accession>A0A0A9AWL9</accession>
<proteinExistence type="predicted"/>
<sequence length="45" mass="5084">MISQNTTKFSIVVSLAHRIGRALPQVQYFVCMTTVKYALVAHMKT</sequence>